<feature type="region of interest" description="Disordered" evidence="1">
    <location>
        <begin position="107"/>
        <end position="164"/>
    </location>
</feature>
<comment type="caution">
    <text evidence="3">The sequence shown here is derived from an EMBL/GenBank/DDBJ whole genome shotgun (WGS) entry which is preliminary data.</text>
</comment>
<evidence type="ECO:0000256" key="1">
    <source>
        <dbReference type="SAM" id="MobiDB-lite"/>
    </source>
</evidence>
<reference evidence="3" key="1">
    <citation type="journal article" date="2019" name="Sci. Rep.">
        <title>Draft genome of Tanacetum cinerariifolium, the natural source of mosquito coil.</title>
        <authorList>
            <person name="Yamashiro T."/>
            <person name="Shiraishi A."/>
            <person name="Satake H."/>
            <person name="Nakayama K."/>
        </authorList>
    </citation>
    <scope>NUCLEOTIDE SEQUENCE</scope>
</reference>
<feature type="domain" description="Retroviral polymerase SH3-like" evidence="2">
    <location>
        <begin position="6"/>
        <end position="61"/>
    </location>
</feature>
<gene>
    <name evidence="3" type="ORF">Tci_699308</name>
</gene>
<sequence length="283" mass="31474">MRPFGCLVTILNTLDPLGKFKVKVDEEFLVGYSINSKAFRVFNSRTRIVQETLHVNFLENKPNIAGSGPTWLFDIDSLTRTMNYQPVTAGNQSNLIAGFQDEFDAEKNKDGDDAFDGKEHEVDTKKPESIINVSPSSSAQSGKQDDMTKKKAKGKSHVESFTGNRDLSTEFEDYSDNSSNDINVAGSIVPTGGQNSFNSTNLIKMEEITYADHENVGVEADFNNLETSIIVSPILITRTHKDHPVSQIIGNLSSTTETRKEPKRVHQALKDPSWIEAMQEELL</sequence>
<protein>
    <submittedName>
        <fullName evidence="3">Retrovirus-related Pol polyprotein from transposon TNT 1-94</fullName>
    </submittedName>
</protein>
<dbReference type="EMBL" id="BKCJ010590465">
    <property type="protein sequence ID" value="GFB27337.1"/>
    <property type="molecule type" value="Genomic_DNA"/>
</dbReference>
<evidence type="ECO:0000313" key="3">
    <source>
        <dbReference type="EMBL" id="GFB27337.1"/>
    </source>
</evidence>
<proteinExistence type="predicted"/>
<dbReference type="AlphaFoldDB" id="A0A699L859"/>
<accession>A0A699L859</accession>
<dbReference type="InterPro" id="IPR057670">
    <property type="entry name" value="SH3_retrovirus"/>
</dbReference>
<feature type="compositionally biased region" description="Polar residues" evidence="1">
    <location>
        <begin position="131"/>
        <end position="142"/>
    </location>
</feature>
<feature type="compositionally biased region" description="Basic and acidic residues" evidence="1">
    <location>
        <begin position="107"/>
        <end position="128"/>
    </location>
</feature>
<evidence type="ECO:0000259" key="2">
    <source>
        <dbReference type="Pfam" id="PF25597"/>
    </source>
</evidence>
<name>A0A699L859_TANCI</name>
<organism evidence="3">
    <name type="scientific">Tanacetum cinerariifolium</name>
    <name type="common">Dalmatian daisy</name>
    <name type="synonym">Chrysanthemum cinerariifolium</name>
    <dbReference type="NCBI Taxonomy" id="118510"/>
    <lineage>
        <taxon>Eukaryota</taxon>
        <taxon>Viridiplantae</taxon>
        <taxon>Streptophyta</taxon>
        <taxon>Embryophyta</taxon>
        <taxon>Tracheophyta</taxon>
        <taxon>Spermatophyta</taxon>
        <taxon>Magnoliopsida</taxon>
        <taxon>eudicotyledons</taxon>
        <taxon>Gunneridae</taxon>
        <taxon>Pentapetalae</taxon>
        <taxon>asterids</taxon>
        <taxon>campanulids</taxon>
        <taxon>Asterales</taxon>
        <taxon>Asteraceae</taxon>
        <taxon>Asteroideae</taxon>
        <taxon>Anthemideae</taxon>
        <taxon>Anthemidinae</taxon>
        <taxon>Tanacetum</taxon>
    </lineage>
</organism>
<dbReference type="Pfam" id="PF25597">
    <property type="entry name" value="SH3_retrovirus"/>
    <property type="match status" value="1"/>
</dbReference>